<evidence type="ECO:0000259" key="8">
    <source>
        <dbReference type="PROSITE" id="PS50928"/>
    </source>
</evidence>
<dbReference type="EMBL" id="BORB01000009">
    <property type="protein sequence ID" value="GIN57132.1"/>
    <property type="molecule type" value="Genomic_DNA"/>
</dbReference>
<evidence type="ECO:0000256" key="5">
    <source>
        <dbReference type="ARBA" id="ARBA00022989"/>
    </source>
</evidence>
<evidence type="ECO:0000313" key="10">
    <source>
        <dbReference type="Proteomes" id="UP000679950"/>
    </source>
</evidence>
<dbReference type="PROSITE" id="PS50928">
    <property type="entry name" value="ABC_TM1"/>
    <property type="match status" value="1"/>
</dbReference>
<feature type="transmembrane region" description="Helical" evidence="7">
    <location>
        <begin position="236"/>
        <end position="257"/>
    </location>
</feature>
<dbReference type="InterPro" id="IPR035906">
    <property type="entry name" value="MetI-like_sf"/>
</dbReference>
<name>A0ABQ4KGP2_9BACI</name>
<keyword evidence="4 7" id="KW-0812">Transmembrane</keyword>
<comment type="subcellular location">
    <subcellularLocation>
        <location evidence="1 7">Cell membrane</location>
        <topology evidence="1 7">Multi-pass membrane protein</topology>
    </subcellularLocation>
</comment>
<keyword evidence="6 7" id="KW-0472">Membrane</keyword>
<feature type="domain" description="ABC transmembrane type-1" evidence="8">
    <location>
        <begin position="68"/>
        <end position="257"/>
    </location>
</feature>
<evidence type="ECO:0000313" key="9">
    <source>
        <dbReference type="EMBL" id="GIN57132.1"/>
    </source>
</evidence>
<accession>A0ABQ4KGP2</accession>
<feature type="transmembrane region" description="Helical" evidence="7">
    <location>
        <begin position="7"/>
        <end position="29"/>
    </location>
</feature>
<dbReference type="CDD" id="cd06261">
    <property type="entry name" value="TM_PBP2"/>
    <property type="match status" value="1"/>
</dbReference>
<organism evidence="9 10">
    <name type="scientific">Lederbergia ruris</name>
    <dbReference type="NCBI Taxonomy" id="217495"/>
    <lineage>
        <taxon>Bacteria</taxon>
        <taxon>Bacillati</taxon>
        <taxon>Bacillota</taxon>
        <taxon>Bacilli</taxon>
        <taxon>Bacillales</taxon>
        <taxon>Bacillaceae</taxon>
        <taxon>Lederbergia</taxon>
    </lineage>
</organism>
<sequence length="272" mass="31049">MRKKPKILTYIFLIIFVCIFIFPVIWVILSSIKNSTELYSLPPKFIPEHPTFENFITAFEQGNFGRYFWNSTVVTITATLLTLLINTMAGYALAKYRFKGDTFILIGFISTLMIPLEVIMTPIFTVISKLGLYNTLWGIIIPPAATPTGVFLIRQYLLTVPDDLLEAARIDGAGEWKIFWRIIVPIAKPVISVLAIFSFMWRWDDFIWPLIVISDPVYYTVQLALSNFIGEYNVDWGSLLAMSVVTMIPVLIVFLIFQKQFLQGMATSGMKD</sequence>
<reference evidence="9 10" key="1">
    <citation type="submission" date="2021-03" db="EMBL/GenBank/DDBJ databases">
        <title>Antimicrobial resistance genes in bacteria isolated from Japanese honey, and their potential for conferring macrolide and lincosamide resistance in the American foulbrood pathogen Paenibacillus larvae.</title>
        <authorList>
            <person name="Okamoto M."/>
            <person name="Kumagai M."/>
            <person name="Kanamori H."/>
            <person name="Takamatsu D."/>
        </authorList>
    </citation>
    <scope>NUCLEOTIDE SEQUENCE [LARGE SCALE GENOMIC DNA]</scope>
    <source>
        <strain evidence="9 10">J8TS2</strain>
    </source>
</reference>
<dbReference type="InterPro" id="IPR000515">
    <property type="entry name" value="MetI-like"/>
</dbReference>
<evidence type="ECO:0000256" key="6">
    <source>
        <dbReference type="ARBA" id="ARBA00023136"/>
    </source>
</evidence>
<keyword evidence="10" id="KW-1185">Reference proteome</keyword>
<evidence type="ECO:0000256" key="1">
    <source>
        <dbReference type="ARBA" id="ARBA00004651"/>
    </source>
</evidence>
<keyword evidence="3" id="KW-1003">Cell membrane</keyword>
<keyword evidence="2 7" id="KW-0813">Transport</keyword>
<dbReference type="SUPFAM" id="SSF161098">
    <property type="entry name" value="MetI-like"/>
    <property type="match status" value="1"/>
</dbReference>
<proteinExistence type="inferred from homology"/>
<comment type="caution">
    <text evidence="9">The sequence shown here is derived from an EMBL/GenBank/DDBJ whole genome shotgun (WGS) entry which is preliminary data.</text>
</comment>
<dbReference type="PANTHER" id="PTHR43744:SF8">
    <property type="entry name" value="SN-GLYCEROL-3-PHOSPHATE TRANSPORT SYSTEM PERMEASE PROTEIN UGPE"/>
    <property type="match status" value="1"/>
</dbReference>
<dbReference type="RefSeq" id="WP_158321046.1">
    <property type="nucleotide sequence ID" value="NZ_BORB01000009.1"/>
</dbReference>
<dbReference type="Pfam" id="PF00528">
    <property type="entry name" value="BPD_transp_1"/>
    <property type="match status" value="1"/>
</dbReference>
<feature type="transmembrane region" description="Helical" evidence="7">
    <location>
        <begin position="136"/>
        <end position="157"/>
    </location>
</feature>
<dbReference type="PANTHER" id="PTHR43744">
    <property type="entry name" value="ABC TRANSPORTER PERMEASE PROTEIN MG189-RELATED-RELATED"/>
    <property type="match status" value="1"/>
</dbReference>
<evidence type="ECO:0000256" key="3">
    <source>
        <dbReference type="ARBA" id="ARBA00022475"/>
    </source>
</evidence>
<protein>
    <submittedName>
        <fullName evidence="9">Sn-glycerol-3-phosphate transport system permease protein UgpE</fullName>
    </submittedName>
</protein>
<evidence type="ECO:0000256" key="7">
    <source>
        <dbReference type="RuleBase" id="RU363032"/>
    </source>
</evidence>
<dbReference type="Proteomes" id="UP000679950">
    <property type="component" value="Unassembled WGS sequence"/>
</dbReference>
<comment type="similarity">
    <text evidence="7">Belongs to the binding-protein-dependent transport system permease family.</text>
</comment>
<feature type="transmembrane region" description="Helical" evidence="7">
    <location>
        <begin position="103"/>
        <end position="124"/>
    </location>
</feature>
<keyword evidence="5 7" id="KW-1133">Transmembrane helix</keyword>
<feature type="transmembrane region" description="Helical" evidence="7">
    <location>
        <begin position="67"/>
        <end position="91"/>
    </location>
</feature>
<feature type="transmembrane region" description="Helical" evidence="7">
    <location>
        <begin position="178"/>
        <end position="201"/>
    </location>
</feature>
<gene>
    <name evidence="9" type="primary">ugpE</name>
    <name evidence="9" type="ORF">J8TS2_14510</name>
</gene>
<dbReference type="Gene3D" id="1.10.3720.10">
    <property type="entry name" value="MetI-like"/>
    <property type="match status" value="1"/>
</dbReference>
<evidence type="ECO:0000256" key="2">
    <source>
        <dbReference type="ARBA" id="ARBA00022448"/>
    </source>
</evidence>
<evidence type="ECO:0000256" key="4">
    <source>
        <dbReference type="ARBA" id="ARBA00022692"/>
    </source>
</evidence>